<dbReference type="FunFam" id="3.40.50.300:FF:000008">
    <property type="entry name" value="ATP-dependent RNA helicase RhlB"/>
    <property type="match status" value="1"/>
</dbReference>
<evidence type="ECO:0000256" key="13">
    <source>
        <dbReference type="PROSITE-ProRule" id="PRU00552"/>
    </source>
</evidence>
<dbReference type="SUPFAM" id="SSF52540">
    <property type="entry name" value="P-loop containing nucleoside triphosphate hydrolases"/>
    <property type="match status" value="1"/>
</dbReference>
<accession>A0A8H7S3E6</accession>
<dbReference type="SMART" id="SM00490">
    <property type="entry name" value="HELICc"/>
    <property type="match status" value="1"/>
</dbReference>
<feature type="region of interest" description="Disordered" evidence="14">
    <location>
        <begin position="868"/>
        <end position="919"/>
    </location>
</feature>
<organism evidence="18 19">
    <name type="scientific">Circinella minor</name>
    <dbReference type="NCBI Taxonomy" id="1195481"/>
    <lineage>
        <taxon>Eukaryota</taxon>
        <taxon>Fungi</taxon>
        <taxon>Fungi incertae sedis</taxon>
        <taxon>Mucoromycota</taxon>
        <taxon>Mucoromycotina</taxon>
        <taxon>Mucoromycetes</taxon>
        <taxon>Mucorales</taxon>
        <taxon>Lichtheimiaceae</taxon>
        <taxon>Circinella</taxon>
    </lineage>
</organism>
<feature type="domain" description="Helicase C-terminal" evidence="16">
    <location>
        <begin position="706"/>
        <end position="868"/>
    </location>
</feature>
<dbReference type="InterPro" id="IPR000629">
    <property type="entry name" value="RNA-helicase_DEAD-box_CS"/>
</dbReference>
<dbReference type="GO" id="GO:0003723">
    <property type="term" value="F:RNA binding"/>
    <property type="evidence" value="ECO:0007669"/>
    <property type="project" value="UniProtKB-KW"/>
</dbReference>
<keyword evidence="2" id="KW-0648">Protein biosynthesis</keyword>
<feature type="compositionally biased region" description="Polar residues" evidence="14">
    <location>
        <begin position="217"/>
        <end position="239"/>
    </location>
</feature>
<evidence type="ECO:0000256" key="5">
    <source>
        <dbReference type="ARBA" id="ARBA00022806"/>
    </source>
</evidence>
<reference evidence="18 19" key="1">
    <citation type="submission" date="2020-12" db="EMBL/GenBank/DDBJ databases">
        <title>Metabolic potential, ecology and presence of endohyphal bacteria is reflected in genomic diversity of Mucoromycotina.</title>
        <authorList>
            <person name="Muszewska A."/>
            <person name="Okrasinska A."/>
            <person name="Steczkiewicz K."/>
            <person name="Drgas O."/>
            <person name="Orlowska M."/>
            <person name="Perlinska-Lenart U."/>
            <person name="Aleksandrzak-Piekarczyk T."/>
            <person name="Szatraj K."/>
            <person name="Zielenkiewicz U."/>
            <person name="Pilsyk S."/>
            <person name="Malc E."/>
            <person name="Mieczkowski P."/>
            <person name="Kruszewska J.S."/>
            <person name="Biernat P."/>
            <person name="Pawlowska J."/>
        </authorList>
    </citation>
    <scope>NUCLEOTIDE SEQUENCE [LARGE SCALE GENOMIC DNA]</scope>
    <source>
        <strain evidence="18 19">CBS 142.35</strain>
    </source>
</reference>
<dbReference type="SMART" id="SM00487">
    <property type="entry name" value="DEXDc"/>
    <property type="match status" value="1"/>
</dbReference>
<feature type="compositionally biased region" description="Gly residues" evidence="14">
    <location>
        <begin position="880"/>
        <end position="897"/>
    </location>
</feature>
<evidence type="ECO:0000256" key="2">
    <source>
        <dbReference type="ARBA" id="ARBA00022540"/>
    </source>
</evidence>
<evidence type="ECO:0000259" key="16">
    <source>
        <dbReference type="PROSITE" id="PS51194"/>
    </source>
</evidence>
<comment type="caution">
    <text evidence="18">The sequence shown here is derived from an EMBL/GenBank/DDBJ whole genome shotgun (WGS) entry which is preliminary data.</text>
</comment>
<evidence type="ECO:0000259" key="17">
    <source>
        <dbReference type="PROSITE" id="PS51195"/>
    </source>
</evidence>
<feature type="compositionally biased region" description="Polar residues" evidence="14">
    <location>
        <begin position="247"/>
        <end position="266"/>
    </location>
</feature>
<feature type="domain" description="DEAD-box RNA helicase Q" evidence="17">
    <location>
        <begin position="465"/>
        <end position="493"/>
    </location>
</feature>
<evidence type="ECO:0000256" key="3">
    <source>
        <dbReference type="ARBA" id="ARBA00022741"/>
    </source>
</evidence>
<dbReference type="CDD" id="cd18787">
    <property type="entry name" value="SF2_C_DEAD"/>
    <property type="match status" value="1"/>
</dbReference>
<feature type="region of interest" description="Disordered" evidence="14">
    <location>
        <begin position="92"/>
        <end position="383"/>
    </location>
</feature>
<gene>
    <name evidence="18" type="ORF">INT45_005250</name>
</gene>
<evidence type="ECO:0000313" key="19">
    <source>
        <dbReference type="Proteomes" id="UP000646827"/>
    </source>
</evidence>
<dbReference type="EC" id="3.6.4.13" evidence="1"/>
<evidence type="ECO:0000256" key="7">
    <source>
        <dbReference type="ARBA" id="ARBA00022884"/>
    </source>
</evidence>
<dbReference type="FunFam" id="3.40.50.300:FF:000397">
    <property type="entry name" value="Probable ATP-dependent RNA helicase DDX4"/>
    <property type="match status" value="1"/>
</dbReference>
<dbReference type="InterPro" id="IPR011545">
    <property type="entry name" value="DEAD/DEAH_box_helicase_dom"/>
</dbReference>
<keyword evidence="6" id="KW-0067">ATP-binding</keyword>
<evidence type="ECO:0000256" key="8">
    <source>
        <dbReference type="ARBA" id="ARBA00024358"/>
    </source>
</evidence>
<dbReference type="Gene3D" id="3.40.50.300">
    <property type="entry name" value="P-loop containing nucleotide triphosphate hydrolases"/>
    <property type="match status" value="2"/>
</dbReference>
<keyword evidence="4" id="KW-0378">Hydrolase</keyword>
<dbReference type="PROSITE" id="PS00039">
    <property type="entry name" value="DEAD_ATP_HELICASE"/>
    <property type="match status" value="1"/>
</dbReference>
<name>A0A8H7S3E6_9FUNG</name>
<dbReference type="Proteomes" id="UP000646827">
    <property type="component" value="Unassembled WGS sequence"/>
</dbReference>
<dbReference type="GO" id="GO:0003743">
    <property type="term" value="F:translation initiation factor activity"/>
    <property type="evidence" value="ECO:0007669"/>
    <property type="project" value="UniProtKB-KW"/>
</dbReference>
<feature type="compositionally biased region" description="Polar residues" evidence="14">
    <location>
        <begin position="276"/>
        <end position="347"/>
    </location>
</feature>
<dbReference type="CDD" id="cd17967">
    <property type="entry name" value="DEADc_DDX3_DDX4"/>
    <property type="match status" value="1"/>
</dbReference>
<dbReference type="InterPro" id="IPR014001">
    <property type="entry name" value="Helicase_ATP-bd"/>
</dbReference>
<dbReference type="OrthoDB" id="196131at2759"/>
<feature type="compositionally biased region" description="Polar residues" evidence="14">
    <location>
        <begin position="136"/>
        <end position="146"/>
    </location>
</feature>
<evidence type="ECO:0000256" key="14">
    <source>
        <dbReference type="SAM" id="MobiDB-lite"/>
    </source>
</evidence>
<keyword evidence="19" id="KW-1185">Reference proteome</keyword>
<dbReference type="InterPro" id="IPR027417">
    <property type="entry name" value="P-loop_NTPase"/>
</dbReference>
<feature type="compositionally biased region" description="Low complexity" evidence="14">
    <location>
        <begin position="163"/>
        <end position="177"/>
    </location>
</feature>
<feature type="short sequence motif" description="Q motif" evidence="13">
    <location>
        <begin position="465"/>
        <end position="493"/>
    </location>
</feature>
<comment type="similarity">
    <text evidence="8">Belongs to the DEAD box helicase family. DDX3/DED1 subfamily.</text>
</comment>
<evidence type="ECO:0000256" key="11">
    <source>
        <dbReference type="ARBA" id="ARBA00025161"/>
    </source>
</evidence>
<keyword evidence="3" id="KW-0547">Nucleotide-binding</keyword>
<dbReference type="GO" id="GO:0016787">
    <property type="term" value="F:hydrolase activity"/>
    <property type="evidence" value="ECO:0007669"/>
    <property type="project" value="UniProtKB-KW"/>
</dbReference>
<keyword evidence="7" id="KW-0694">RNA-binding</keyword>
<evidence type="ECO:0000313" key="18">
    <source>
        <dbReference type="EMBL" id="KAG2221445.1"/>
    </source>
</evidence>
<evidence type="ECO:0000256" key="4">
    <source>
        <dbReference type="ARBA" id="ARBA00022801"/>
    </source>
</evidence>
<comment type="catalytic activity">
    <reaction evidence="12">
        <text>ATP + H2O = ADP + phosphate + H(+)</text>
        <dbReference type="Rhea" id="RHEA:13065"/>
        <dbReference type="ChEBI" id="CHEBI:15377"/>
        <dbReference type="ChEBI" id="CHEBI:15378"/>
        <dbReference type="ChEBI" id="CHEBI:30616"/>
        <dbReference type="ChEBI" id="CHEBI:43474"/>
        <dbReference type="ChEBI" id="CHEBI:456216"/>
        <dbReference type="EC" id="3.6.4.13"/>
    </reaction>
</comment>
<dbReference type="InterPro" id="IPR044763">
    <property type="entry name" value="Ded1/Dbp1_DEADc"/>
</dbReference>
<evidence type="ECO:0000256" key="10">
    <source>
        <dbReference type="ARBA" id="ARBA00024405"/>
    </source>
</evidence>
<evidence type="ECO:0000256" key="9">
    <source>
        <dbReference type="ARBA" id="ARBA00024397"/>
    </source>
</evidence>
<evidence type="ECO:0000256" key="6">
    <source>
        <dbReference type="ARBA" id="ARBA00022840"/>
    </source>
</evidence>
<dbReference type="GO" id="GO:0005524">
    <property type="term" value="F:ATP binding"/>
    <property type="evidence" value="ECO:0007669"/>
    <property type="project" value="UniProtKB-KW"/>
</dbReference>
<dbReference type="InterPro" id="IPR014014">
    <property type="entry name" value="RNA_helicase_DEAD_Q_motif"/>
</dbReference>
<keyword evidence="5" id="KW-0347">Helicase</keyword>
<comment type="function">
    <text evidence="11">ATP-binding RNA helicase involved in translation initiation. Remodels RNA in response to ADP and ATP concentrations by facilitating disruption, but also formation of RNA duplexes.</text>
</comment>
<dbReference type="Pfam" id="PF00271">
    <property type="entry name" value="Helicase_C"/>
    <property type="match status" value="1"/>
</dbReference>
<sequence length="919" mass="100139">MPQQHPDLQHVHHELMEIAKETQDVSKTKYTTKDIQHLQNKLHHIDEKYREGIIDDRDTNNPEDDPYEHPGQAQIADALAKIHSALSSMLTNDWEQSSRGGGWDNVRSNKGGRGRGRARGSTDDRSGAHSKWNEFAASNTNRTPSNPLGGRGGGGRGYRQNNSQQGSGSGWRQQGPSTGINNTTAWGQKNSSSGGGWGNEGSKDASSAWGAPPPPSQHESNSSWGGNYSDSGENSSSTYGAVARASDNANTSSINKKSNNGTSSGWGTPAPREVAASTNTSRSVWGDITSTTATGNDSGDEWGSSSNTQPSGRSSEQCASGVISDSTNEWVSSQPLISDSGTKNESWGNVAADKNGWSTPGDSLSAGGGEVSEWDKPAKDTNTFNITGSWGNMTLNEPVSKGLKDDGKGKWKDGVHVLGPKDEKTEIKLFGTANDKETQHTGINFDKYENIPVETKGDNPPSCIEKFTSPPIDEHLLENIKLARYTTPTPVQKYSIPIVTVGRDLMACAQTGSGKTAGFLFPILSNLFFKGPKSAPKGRPGDYRKQYPEALILAPTRELALQIYQEAKKFTYRSYVRPCVAYGGADISVQLRLIDRGCHLLIATPGRLVDMLERRRLSFANIQYLVLDEADRMLGNYRYIYDTKGDMGFHPQIRRIVDGEDMPGPGKRQTLMFSATFATNIQTLASDFLKDYVFLSVGRVGATSENITQTLEFIENDSDKRPRLLEILKADQDKGLTLVFVETKRMADSVCDFLRDNRLPSTAIHGDRIQSEREEALQAFKSGHTPIMVATAVAARGLDIPNVTHVVSFDLPSELDDYVHRIGRTGRAGNTGRATTFFTRNNRYLAPAMLKLLKEAKQVVPSWLEPMAEEAEANPPPVGGFRGGRGGRGGRDNNGGGRRNRRRCDSDDDDIGPRASYAV</sequence>
<dbReference type="Pfam" id="PF00270">
    <property type="entry name" value="DEAD"/>
    <property type="match status" value="1"/>
</dbReference>
<dbReference type="AlphaFoldDB" id="A0A8H7S3E6"/>
<evidence type="ECO:0000259" key="15">
    <source>
        <dbReference type="PROSITE" id="PS51192"/>
    </source>
</evidence>
<dbReference type="PROSITE" id="PS51192">
    <property type="entry name" value="HELICASE_ATP_BIND_1"/>
    <property type="match status" value="1"/>
</dbReference>
<dbReference type="PROSITE" id="PS51194">
    <property type="entry name" value="HELICASE_CTER"/>
    <property type="match status" value="1"/>
</dbReference>
<dbReference type="EMBL" id="JAEPRB010000109">
    <property type="protein sequence ID" value="KAG2221445.1"/>
    <property type="molecule type" value="Genomic_DNA"/>
</dbReference>
<protein>
    <recommendedName>
        <fullName evidence="9">ATP-dependent RNA helicase DED1</fullName>
        <ecNumber evidence="1">3.6.4.13</ecNumber>
    </recommendedName>
    <alternativeName>
        <fullName evidence="10">ATP-dependent RNA helicase ded1</fullName>
    </alternativeName>
</protein>
<keyword evidence="2" id="KW-0396">Initiation factor</keyword>
<feature type="domain" description="Helicase ATP-binding" evidence="15">
    <location>
        <begin position="496"/>
        <end position="695"/>
    </location>
</feature>
<dbReference type="InterPro" id="IPR001650">
    <property type="entry name" value="Helicase_C-like"/>
</dbReference>
<dbReference type="PANTHER" id="PTHR47958">
    <property type="entry name" value="ATP-DEPENDENT RNA HELICASE DBP3"/>
    <property type="match status" value="1"/>
</dbReference>
<dbReference type="GO" id="GO:0003724">
    <property type="term" value="F:RNA helicase activity"/>
    <property type="evidence" value="ECO:0007669"/>
    <property type="project" value="UniProtKB-EC"/>
</dbReference>
<evidence type="ECO:0000256" key="12">
    <source>
        <dbReference type="ARBA" id="ARBA00047984"/>
    </source>
</evidence>
<evidence type="ECO:0000256" key="1">
    <source>
        <dbReference type="ARBA" id="ARBA00012552"/>
    </source>
</evidence>
<proteinExistence type="inferred from homology"/>
<dbReference type="PROSITE" id="PS51195">
    <property type="entry name" value="Q_MOTIF"/>
    <property type="match status" value="1"/>
</dbReference>